<sequence length="78" mass="8554">MAADNQRPFPPESPKTRPLVLRRDNWGQVALHDAETGEMLAGQAEVTVRQLPSECTEVTVRFHAQGGQGVKIQVDDGD</sequence>
<dbReference type="EMBL" id="FNIV01000010">
    <property type="protein sequence ID" value="SDO72774.1"/>
    <property type="molecule type" value="Genomic_DNA"/>
</dbReference>
<keyword evidence="2" id="KW-1185">Reference proteome</keyword>
<evidence type="ECO:0000313" key="1">
    <source>
        <dbReference type="EMBL" id="SDO72774.1"/>
    </source>
</evidence>
<dbReference type="AlphaFoldDB" id="A0A1H0LXE7"/>
<dbReference type="OrthoDB" id="7010218at2"/>
<reference evidence="2" key="1">
    <citation type="submission" date="2016-10" db="EMBL/GenBank/DDBJ databases">
        <authorList>
            <person name="Varghese N."/>
            <person name="Submissions S."/>
        </authorList>
    </citation>
    <scope>NUCLEOTIDE SEQUENCE [LARGE SCALE GENOMIC DNA]</scope>
    <source>
        <strain evidence="2">CGMCC 1.6444</strain>
    </source>
</reference>
<evidence type="ECO:0000313" key="2">
    <source>
        <dbReference type="Proteomes" id="UP000199075"/>
    </source>
</evidence>
<dbReference type="Proteomes" id="UP000199075">
    <property type="component" value="Unassembled WGS sequence"/>
</dbReference>
<dbReference type="RefSeq" id="WP_143004433.1">
    <property type="nucleotide sequence ID" value="NZ_FNIV01000010.1"/>
</dbReference>
<name>A0A1H0LXE7_9GAMM</name>
<organism evidence="1 2">
    <name type="scientific">Halomonas shengliensis</name>
    <dbReference type="NCBI Taxonomy" id="419597"/>
    <lineage>
        <taxon>Bacteria</taxon>
        <taxon>Pseudomonadati</taxon>
        <taxon>Pseudomonadota</taxon>
        <taxon>Gammaproteobacteria</taxon>
        <taxon>Oceanospirillales</taxon>
        <taxon>Halomonadaceae</taxon>
        <taxon>Halomonas</taxon>
    </lineage>
</organism>
<protein>
    <submittedName>
        <fullName evidence="1">Uncharacterized protein</fullName>
    </submittedName>
</protein>
<dbReference type="STRING" id="419597.SAMN04487957_110141"/>
<proteinExistence type="predicted"/>
<accession>A0A1H0LXE7</accession>
<gene>
    <name evidence="1" type="ORF">SAMN04487957_110141</name>
</gene>